<reference evidence="3 4" key="1">
    <citation type="journal article" date="2019" name="Int. J. Syst. Evol. Microbiol.">
        <title>The Global Catalogue of Microorganisms (GCM) 10K type strain sequencing project: providing services to taxonomists for standard genome sequencing and annotation.</title>
        <authorList>
            <consortium name="The Broad Institute Genomics Platform"/>
            <consortium name="The Broad Institute Genome Sequencing Center for Infectious Disease"/>
            <person name="Wu L."/>
            <person name="Ma J."/>
        </authorList>
    </citation>
    <scope>NUCLEOTIDE SEQUENCE [LARGE SCALE GENOMIC DNA]</scope>
    <source>
        <strain evidence="3 4">JCM 14588</strain>
    </source>
</reference>
<feature type="region of interest" description="Disordered" evidence="2">
    <location>
        <begin position="76"/>
        <end position="172"/>
    </location>
</feature>
<accession>A0ABN2BJ40</accession>
<protein>
    <submittedName>
        <fullName evidence="3">Uncharacterized protein</fullName>
    </submittedName>
</protein>
<dbReference type="EMBL" id="BAAANV010000033">
    <property type="protein sequence ID" value="GAA1540675.1"/>
    <property type="molecule type" value="Genomic_DNA"/>
</dbReference>
<feature type="compositionally biased region" description="Low complexity" evidence="2">
    <location>
        <begin position="93"/>
        <end position="105"/>
    </location>
</feature>
<organism evidence="3 4">
    <name type="scientific">Dermacoccus barathri</name>
    <dbReference type="NCBI Taxonomy" id="322601"/>
    <lineage>
        <taxon>Bacteria</taxon>
        <taxon>Bacillati</taxon>
        <taxon>Actinomycetota</taxon>
        <taxon>Actinomycetes</taxon>
        <taxon>Micrococcales</taxon>
        <taxon>Dermacoccaceae</taxon>
        <taxon>Dermacoccus</taxon>
    </lineage>
</organism>
<feature type="coiled-coil region" evidence="1">
    <location>
        <begin position="46"/>
        <end position="76"/>
    </location>
</feature>
<proteinExistence type="predicted"/>
<evidence type="ECO:0000313" key="3">
    <source>
        <dbReference type="EMBL" id="GAA1540675.1"/>
    </source>
</evidence>
<evidence type="ECO:0000313" key="4">
    <source>
        <dbReference type="Proteomes" id="UP001501288"/>
    </source>
</evidence>
<evidence type="ECO:0000256" key="2">
    <source>
        <dbReference type="SAM" id="MobiDB-lite"/>
    </source>
</evidence>
<sequence length="172" mass="17739">MRVRVGVLVEASATELRLSLCAGDDGAGAAVRESPPVSLVVDDGAEDELLEELEDEELAEEELAEEELDVDRASLEVAGSEGGGDASFCPRVRASAPSASARTSTDVSATAMTRPREGDRRSGVSASGSFQNAGVFGSVSCSGPDARVSSSWVMARPSPSPTPSQQCHPCRG</sequence>
<dbReference type="Proteomes" id="UP001501288">
    <property type="component" value="Unassembled WGS sequence"/>
</dbReference>
<feature type="compositionally biased region" description="Polar residues" evidence="2">
    <location>
        <begin position="163"/>
        <end position="172"/>
    </location>
</feature>
<keyword evidence="4" id="KW-1185">Reference proteome</keyword>
<keyword evidence="1" id="KW-0175">Coiled coil</keyword>
<comment type="caution">
    <text evidence="3">The sequence shown here is derived from an EMBL/GenBank/DDBJ whole genome shotgun (WGS) entry which is preliminary data.</text>
</comment>
<name>A0ABN2BJ40_9MICO</name>
<gene>
    <name evidence="3" type="ORF">GCM10009762_12790</name>
</gene>
<evidence type="ECO:0000256" key="1">
    <source>
        <dbReference type="SAM" id="Coils"/>
    </source>
</evidence>